<dbReference type="InterPro" id="IPR003111">
    <property type="entry name" value="Lon_prtase_N"/>
</dbReference>
<dbReference type="Proteomes" id="UP000325577">
    <property type="component" value="Linkage Group LG21"/>
</dbReference>
<feature type="domain" description="Lon N-terminal" evidence="1">
    <location>
        <begin position="19"/>
        <end position="110"/>
    </location>
</feature>
<dbReference type="PANTHER" id="PTHR46732">
    <property type="entry name" value="ATP-DEPENDENT PROTEASE LA (LON) DOMAIN PROTEIN"/>
    <property type="match status" value="1"/>
</dbReference>
<dbReference type="InterPro" id="IPR046336">
    <property type="entry name" value="Lon_prtase_N_sf"/>
</dbReference>
<gene>
    <name evidence="2" type="ORF">F0562_036047</name>
</gene>
<name>A0A5J5AFS7_9ASTE</name>
<dbReference type="AlphaFoldDB" id="A0A5J5AFS7"/>
<dbReference type="Pfam" id="PF02190">
    <property type="entry name" value="LON_substr_bdg"/>
    <property type="match status" value="1"/>
</dbReference>
<evidence type="ECO:0000313" key="3">
    <source>
        <dbReference type="Proteomes" id="UP000325577"/>
    </source>
</evidence>
<organism evidence="2 3">
    <name type="scientific">Nyssa sinensis</name>
    <dbReference type="NCBI Taxonomy" id="561372"/>
    <lineage>
        <taxon>Eukaryota</taxon>
        <taxon>Viridiplantae</taxon>
        <taxon>Streptophyta</taxon>
        <taxon>Embryophyta</taxon>
        <taxon>Tracheophyta</taxon>
        <taxon>Spermatophyta</taxon>
        <taxon>Magnoliopsida</taxon>
        <taxon>eudicotyledons</taxon>
        <taxon>Gunneridae</taxon>
        <taxon>Pentapetalae</taxon>
        <taxon>asterids</taxon>
        <taxon>Cornales</taxon>
        <taxon>Nyssaceae</taxon>
        <taxon>Nyssa</taxon>
    </lineage>
</organism>
<dbReference type="Gene3D" id="2.30.130.40">
    <property type="entry name" value="LON domain-like"/>
    <property type="match status" value="1"/>
</dbReference>
<dbReference type="OrthoDB" id="264917at2759"/>
<dbReference type="EMBL" id="CM018045">
    <property type="protein sequence ID" value="KAA8528692.1"/>
    <property type="molecule type" value="Genomic_DNA"/>
</dbReference>
<sequence length="155" mass="17842">MMMHTLLQTDLPFKVIYSDTTTSTANVGCVGEVVKHERLIDDRFFFICKGQDRFRVTKLVQTKPFGVVEVTWLEDRPSTDGEEDLEALANEVETNMKDVIRLSNRLKGKLEKESPNLRHNLFLTPFSFFVGSAFERAPKEYYLGCKIRVSVLMND</sequence>
<evidence type="ECO:0000313" key="2">
    <source>
        <dbReference type="EMBL" id="KAA8528692.1"/>
    </source>
</evidence>
<dbReference type="InterPro" id="IPR015947">
    <property type="entry name" value="PUA-like_sf"/>
</dbReference>
<reference evidence="2 3" key="1">
    <citation type="submission" date="2019-09" db="EMBL/GenBank/DDBJ databases">
        <title>A chromosome-level genome assembly of the Chinese tupelo Nyssa sinensis.</title>
        <authorList>
            <person name="Yang X."/>
            <person name="Kang M."/>
            <person name="Yang Y."/>
            <person name="Xiong H."/>
            <person name="Wang M."/>
            <person name="Zhang Z."/>
            <person name="Wang Z."/>
            <person name="Wu H."/>
            <person name="Ma T."/>
            <person name="Liu J."/>
            <person name="Xi Z."/>
        </authorList>
    </citation>
    <scope>NUCLEOTIDE SEQUENCE [LARGE SCALE GENOMIC DNA]</scope>
    <source>
        <strain evidence="2">J267</strain>
        <tissue evidence="2">Leaf</tissue>
    </source>
</reference>
<accession>A0A5J5AFS7</accession>
<dbReference type="SUPFAM" id="SSF88697">
    <property type="entry name" value="PUA domain-like"/>
    <property type="match status" value="1"/>
</dbReference>
<protein>
    <recommendedName>
        <fullName evidence="1">Lon N-terminal domain-containing protein</fullName>
    </recommendedName>
</protein>
<dbReference type="PANTHER" id="PTHR46732:SF8">
    <property type="entry name" value="ATP-DEPENDENT PROTEASE LA (LON) DOMAIN PROTEIN"/>
    <property type="match status" value="1"/>
</dbReference>
<evidence type="ECO:0000259" key="1">
    <source>
        <dbReference type="Pfam" id="PF02190"/>
    </source>
</evidence>
<keyword evidence="3" id="KW-1185">Reference proteome</keyword>
<proteinExistence type="predicted"/>